<accession>A0A0E9RB71</accession>
<dbReference type="AlphaFoldDB" id="A0A0E9RB71"/>
<sequence length="50" mass="5698">MEARELTMAEKQLISELREHNESLIIAQKLSISSTAAWKVLKIDRTLVDS</sequence>
<proteinExistence type="predicted"/>
<reference evidence="1" key="2">
    <citation type="journal article" date="2015" name="Fish Shellfish Immunol.">
        <title>Early steps in the European eel (Anguilla anguilla)-Vibrio vulnificus interaction in the gills: Role of the RtxA13 toxin.</title>
        <authorList>
            <person name="Callol A."/>
            <person name="Pajuelo D."/>
            <person name="Ebbesson L."/>
            <person name="Teles M."/>
            <person name="MacKenzie S."/>
            <person name="Amaro C."/>
        </authorList>
    </citation>
    <scope>NUCLEOTIDE SEQUENCE</scope>
</reference>
<evidence type="ECO:0000313" key="1">
    <source>
        <dbReference type="EMBL" id="JAH26042.1"/>
    </source>
</evidence>
<reference evidence="1" key="1">
    <citation type="submission" date="2014-11" db="EMBL/GenBank/DDBJ databases">
        <authorList>
            <person name="Amaro Gonzalez C."/>
        </authorList>
    </citation>
    <scope>NUCLEOTIDE SEQUENCE</scope>
</reference>
<organism evidence="1">
    <name type="scientific">Anguilla anguilla</name>
    <name type="common">European freshwater eel</name>
    <name type="synonym">Muraena anguilla</name>
    <dbReference type="NCBI Taxonomy" id="7936"/>
    <lineage>
        <taxon>Eukaryota</taxon>
        <taxon>Metazoa</taxon>
        <taxon>Chordata</taxon>
        <taxon>Craniata</taxon>
        <taxon>Vertebrata</taxon>
        <taxon>Euteleostomi</taxon>
        <taxon>Actinopterygii</taxon>
        <taxon>Neopterygii</taxon>
        <taxon>Teleostei</taxon>
        <taxon>Anguilliformes</taxon>
        <taxon>Anguillidae</taxon>
        <taxon>Anguilla</taxon>
    </lineage>
</organism>
<protein>
    <submittedName>
        <fullName evidence="1">Uncharacterized protein</fullName>
    </submittedName>
</protein>
<name>A0A0E9RB71_ANGAN</name>
<dbReference type="EMBL" id="GBXM01082535">
    <property type="protein sequence ID" value="JAH26042.1"/>
    <property type="molecule type" value="Transcribed_RNA"/>
</dbReference>